<reference evidence="2" key="2">
    <citation type="journal article" date="2015" name="Fish Shellfish Immunol.">
        <title>Early steps in the European eel (Anguilla anguilla)-Vibrio vulnificus interaction in the gills: Role of the RtxA13 toxin.</title>
        <authorList>
            <person name="Callol A."/>
            <person name="Pajuelo D."/>
            <person name="Ebbesson L."/>
            <person name="Teles M."/>
            <person name="MacKenzie S."/>
            <person name="Amaro C."/>
        </authorList>
    </citation>
    <scope>NUCLEOTIDE SEQUENCE</scope>
</reference>
<accession>A0A0E9TDS3</accession>
<feature type="region of interest" description="Disordered" evidence="1">
    <location>
        <begin position="1"/>
        <end position="33"/>
    </location>
</feature>
<evidence type="ECO:0000256" key="1">
    <source>
        <dbReference type="SAM" id="MobiDB-lite"/>
    </source>
</evidence>
<dbReference type="EMBL" id="GBXM01057517">
    <property type="protein sequence ID" value="JAH51060.1"/>
    <property type="molecule type" value="Transcribed_RNA"/>
</dbReference>
<dbReference type="AlphaFoldDB" id="A0A0E9TDS3"/>
<sequence length="33" mass="3583">MALEQRSPNHSPQGPRTAGFIPLPTSIRQLGQP</sequence>
<organism evidence="2">
    <name type="scientific">Anguilla anguilla</name>
    <name type="common">European freshwater eel</name>
    <name type="synonym">Muraena anguilla</name>
    <dbReference type="NCBI Taxonomy" id="7936"/>
    <lineage>
        <taxon>Eukaryota</taxon>
        <taxon>Metazoa</taxon>
        <taxon>Chordata</taxon>
        <taxon>Craniata</taxon>
        <taxon>Vertebrata</taxon>
        <taxon>Euteleostomi</taxon>
        <taxon>Actinopterygii</taxon>
        <taxon>Neopterygii</taxon>
        <taxon>Teleostei</taxon>
        <taxon>Anguilliformes</taxon>
        <taxon>Anguillidae</taxon>
        <taxon>Anguilla</taxon>
    </lineage>
</organism>
<protein>
    <submittedName>
        <fullName evidence="2">Uncharacterized protein</fullName>
    </submittedName>
</protein>
<name>A0A0E9TDS3_ANGAN</name>
<proteinExistence type="predicted"/>
<reference evidence="2" key="1">
    <citation type="submission" date="2014-11" db="EMBL/GenBank/DDBJ databases">
        <authorList>
            <person name="Amaro Gonzalez C."/>
        </authorList>
    </citation>
    <scope>NUCLEOTIDE SEQUENCE</scope>
</reference>
<feature type="compositionally biased region" description="Polar residues" evidence="1">
    <location>
        <begin position="1"/>
        <end position="14"/>
    </location>
</feature>
<evidence type="ECO:0000313" key="2">
    <source>
        <dbReference type="EMBL" id="JAH51060.1"/>
    </source>
</evidence>